<organism evidence="2 3">
    <name type="scientific">Actinacidiphila cocklensis</name>
    <dbReference type="NCBI Taxonomy" id="887465"/>
    <lineage>
        <taxon>Bacteria</taxon>
        <taxon>Bacillati</taxon>
        <taxon>Actinomycetota</taxon>
        <taxon>Actinomycetes</taxon>
        <taxon>Kitasatosporales</taxon>
        <taxon>Streptomycetaceae</taxon>
        <taxon>Actinacidiphila</taxon>
    </lineage>
</organism>
<dbReference type="EMBL" id="CAJSLV010000013">
    <property type="protein sequence ID" value="CAG6391306.1"/>
    <property type="molecule type" value="Genomic_DNA"/>
</dbReference>
<evidence type="ECO:0000256" key="1">
    <source>
        <dbReference type="SAM" id="MobiDB-lite"/>
    </source>
</evidence>
<proteinExistence type="predicted"/>
<protein>
    <submittedName>
        <fullName evidence="2">Uncharacterized protein</fullName>
    </submittedName>
</protein>
<comment type="caution">
    <text evidence="2">The sequence shown here is derived from an EMBL/GenBank/DDBJ whole genome shotgun (WGS) entry which is preliminary data.</text>
</comment>
<feature type="compositionally biased region" description="Basic residues" evidence="1">
    <location>
        <begin position="125"/>
        <end position="142"/>
    </location>
</feature>
<feature type="region of interest" description="Disordered" evidence="1">
    <location>
        <begin position="75"/>
        <end position="189"/>
    </location>
</feature>
<dbReference type="AlphaFoldDB" id="A0A9W4DH81"/>
<feature type="compositionally biased region" description="Basic residues" evidence="1">
    <location>
        <begin position="160"/>
        <end position="174"/>
    </location>
</feature>
<reference evidence="2" key="1">
    <citation type="submission" date="2021-05" db="EMBL/GenBank/DDBJ databases">
        <authorList>
            <person name="Arsene-Ploetze F."/>
        </authorList>
    </citation>
    <scope>NUCLEOTIDE SEQUENCE</scope>
    <source>
        <strain evidence="2">DSM 42138</strain>
    </source>
</reference>
<keyword evidence="3" id="KW-1185">Reference proteome</keyword>
<sequence length="189" mass="20549">MRPPWRSACARPSSQAPEAYGSGSVHRQGLPPGAGPDGLSGGVCRHGPRRHGGALGYVVRPHVPREHALLRCAQPSTVPGAGHHASQQHIEHVHKQIGPRSCAAGRHRPAGGAGGVQQGGDRRQLVGRRRRQGRQRGRRRRPGLLAQRPAGRVRQAVPRRLQRRPGVRHPRHRQGGGTRDPRHRAGRRG</sequence>
<gene>
    <name evidence="2" type="ORF">SCOCK_110134</name>
</gene>
<evidence type="ECO:0000313" key="3">
    <source>
        <dbReference type="Proteomes" id="UP001152519"/>
    </source>
</evidence>
<name>A0A9W4DH81_9ACTN</name>
<dbReference type="Proteomes" id="UP001152519">
    <property type="component" value="Unassembled WGS sequence"/>
</dbReference>
<evidence type="ECO:0000313" key="2">
    <source>
        <dbReference type="EMBL" id="CAG6391306.1"/>
    </source>
</evidence>
<accession>A0A9W4DH81</accession>
<feature type="region of interest" description="Disordered" evidence="1">
    <location>
        <begin position="1"/>
        <end position="51"/>
    </location>
</feature>